<reference evidence="1" key="1">
    <citation type="submission" date="2019-08" db="EMBL/GenBank/DDBJ databases">
        <authorList>
            <person name="Kucharzyk K."/>
            <person name="Murdoch R.W."/>
            <person name="Higgins S."/>
            <person name="Loffler F."/>
        </authorList>
    </citation>
    <scope>NUCLEOTIDE SEQUENCE</scope>
</reference>
<name>A0A644T518_9ZZZZ</name>
<dbReference type="EMBL" id="VSSQ01000016">
    <property type="protein sequence ID" value="MPL61859.1"/>
    <property type="molecule type" value="Genomic_DNA"/>
</dbReference>
<proteinExistence type="predicted"/>
<accession>A0A644T518</accession>
<comment type="caution">
    <text evidence="1">The sequence shown here is derived from an EMBL/GenBank/DDBJ whole genome shotgun (WGS) entry which is preliminary data.</text>
</comment>
<sequence length="65" mass="8232">MEIKEIEIIETEYTYTDEKVREHHNKITTVYKWNDAIDLIRYYRHSRKENVGWKFRTYDMNIIYK</sequence>
<organism evidence="1">
    <name type="scientific">bioreactor metagenome</name>
    <dbReference type="NCBI Taxonomy" id="1076179"/>
    <lineage>
        <taxon>unclassified sequences</taxon>
        <taxon>metagenomes</taxon>
        <taxon>ecological metagenomes</taxon>
    </lineage>
</organism>
<protein>
    <submittedName>
        <fullName evidence="1">Uncharacterized protein</fullName>
    </submittedName>
</protein>
<gene>
    <name evidence="1" type="ORF">SDC9_07448</name>
</gene>
<dbReference type="AlphaFoldDB" id="A0A644T518"/>
<evidence type="ECO:0000313" key="1">
    <source>
        <dbReference type="EMBL" id="MPL61859.1"/>
    </source>
</evidence>